<evidence type="ECO:0000313" key="3">
    <source>
        <dbReference type="Proteomes" id="UP000053105"/>
    </source>
</evidence>
<keyword evidence="3" id="KW-1185">Reference proteome</keyword>
<accession>A0A0M8ZUE9</accession>
<reference evidence="2 3" key="1">
    <citation type="submission" date="2015-07" db="EMBL/GenBank/DDBJ databases">
        <title>The genome of Melipona quadrifasciata.</title>
        <authorList>
            <person name="Pan H."/>
            <person name="Kapheim K."/>
        </authorList>
    </citation>
    <scope>NUCLEOTIDE SEQUENCE [LARGE SCALE GENOMIC DNA]</scope>
    <source>
        <strain evidence="2">0111107301</strain>
        <tissue evidence="2">Whole body</tissue>
    </source>
</reference>
<dbReference type="EMBL" id="KQ435840">
    <property type="protein sequence ID" value="KOX71355.1"/>
    <property type="molecule type" value="Genomic_DNA"/>
</dbReference>
<dbReference type="AlphaFoldDB" id="A0A0M8ZUE9"/>
<name>A0A0M8ZUE9_9HYME</name>
<evidence type="ECO:0000313" key="2">
    <source>
        <dbReference type="EMBL" id="KOX71355.1"/>
    </source>
</evidence>
<feature type="compositionally biased region" description="Basic and acidic residues" evidence="1">
    <location>
        <begin position="633"/>
        <end position="644"/>
    </location>
</feature>
<sequence>MSPGKGKLSNRRNFTQGIEKTSSTFGTVCVLWLAKGNQLPDTCLRKISQMELDSESEQNENSFQCTMSSLYEETFYTVTELTLPTTVKRKSFIRDIKIYPNILIPTQLYLRSYANSSMIMVEIVAARWNCLGEKVFGQLSKRVEDIFNLADKFLFDNRQQMRVSEQIKFSREVDEGLFFCKHFARPNLLCLHSLLFSLKFVDSVMEEFITSIGLKIEIIVGPGPAKQMQMAGVLHSGPSQPDSQTARKMAIEEDAANQFIYAEAESTVDTRKSSVKCSISSLSYNPQPKKQEGWLPSTFLTISVASSIECPDRGARAQRAKDSNFSPSAVGLGQHTVVRVERMTSTLSQRAGSLRTRRRNLDRSQGVDILIPFLKLATTENGEEETTIVSAGNRGGNGREDTIIVIKLLCDYDSLWQRQKKRGANNSDEGGRGKILYDERKDSGKIMSIFYEIEWKNNRVAFFLSRKFVEIPLKCKRAGTTVRSIVPYHSTHAAFLAREDQELTRQNGCSRIGKLNYTPCARSACSSVGCYEKDGRGSSTQRVIRSIGLSIFSELIKLDSRVQQDESDCKIISVLTRERNMRVLSLNFVVMLCPEGEIIEDIDICSNVQNSSCNSRLPSERCIDRKLTCRNPKKEKEVREEETSHPPPNSRNSLEPSRKFFPTSLEIARSDSLLCSKVLQHLLLLTFSICGSISECSKIRSLVIAIEINRHNKQHLIRI</sequence>
<feature type="region of interest" description="Disordered" evidence="1">
    <location>
        <begin position="633"/>
        <end position="657"/>
    </location>
</feature>
<gene>
    <name evidence="2" type="ORF">WN51_01628</name>
</gene>
<proteinExistence type="predicted"/>
<dbReference type="Proteomes" id="UP000053105">
    <property type="component" value="Unassembled WGS sequence"/>
</dbReference>
<protein>
    <submittedName>
        <fullName evidence="2">Uncharacterized protein</fullName>
    </submittedName>
</protein>
<evidence type="ECO:0000256" key="1">
    <source>
        <dbReference type="SAM" id="MobiDB-lite"/>
    </source>
</evidence>
<organism evidence="2 3">
    <name type="scientific">Melipona quadrifasciata</name>
    <dbReference type="NCBI Taxonomy" id="166423"/>
    <lineage>
        <taxon>Eukaryota</taxon>
        <taxon>Metazoa</taxon>
        <taxon>Ecdysozoa</taxon>
        <taxon>Arthropoda</taxon>
        <taxon>Hexapoda</taxon>
        <taxon>Insecta</taxon>
        <taxon>Pterygota</taxon>
        <taxon>Neoptera</taxon>
        <taxon>Endopterygota</taxon>
        <taxon>Hymenoptera</taxon>
        <taxon>Apocrita</taxon>
        <taxon>Aculeata</taxon>
        <taxon>Apoidea</taxon>
        <taxon>Anthophila</taxon>
        <taxon>Apidae</taxon>
        <taxon>Melipona</taxon>
    </lineage>
</organism>